<sequence length="90" mass="10022">MPKLMPSAMIIRANANGVPTVVRDGVNAQQQQEITDPLTHVNPLMVLRQDIDSLGFPLSSEIFFCRSLRCFSPLSHRYIIESTLVLPSVV</sequence>
<reference evidence="1 2" key="1">
    <citation type="submission" date="2018-08" db="EMBL/GenBank/DDBJ databases">
        <title>Genomic investigation of the strawberry pathogen Phytophthora fragariae indicates pathogenicity is determined by transcriptional variation in three key races.</title>
        <authorList>
            <person name="Adams T.M."/>
            <person name="Armitage A.D."/>
            <person name="Sobczyk M.K."/>
            <person name="Bates H.J."/>
            <person name="Dunwell J.M."/>
            <person name="Nellist C.F."/>
            <person name="Harrison R.J."/>
        </authorList>
    </citation>
    <scope>NUCLEOTIDE SEQUENCE [LARGE SCALE GENOMIC DNA]</scope>
    <source>
        <strain evidence="1 2">SCRP333</strain>
    </source>
</reference>
<gene>
    <name evidence="1" type="ORF">PR003_g23774</name>
</gene>
<protein>
    <submittedName>
        <fullName evidence="1">Uncharacterized protein</fullName>
    </submittedName>
</protein>
<keyword evidence="2" id="KW-1185">Reference proteome</keyword>
<evidence type="ECO:0000313" key="2">
    <source>
        <dbReference type="Proteomes" id="UP000434957"/>
    </source>
</evidence>
<proteinExistence type="predicted"/>
<evidence type="ECO:0000313" key="1">
    <source>
        <dbReference type="EMBL" id="KAE9296375.1"/>
    </source>
</evidence>
<comment type="caution">
    <text evidence="1">The sequence shown here is derived from an EMBL/GenBank/DDBJ whole genome shotgun (WGS) entry which is preliminary data.</text>
</comment>
<dbReference type="AlphaFoldDB" id="A0A6A4CWS2"/>
<dbReference type="EMBL" id="QXFT01002559">
    <property type="protein sequence ID" value="KAE9296375.1"/>
    <property type="molecule type" value="Genomic_DNA"/>
</dbReference>
<accession>A0A6A4CWS2</accession>
<organism evidence="1 2">
    <name type="scientific">Phytophthora rubi</name>
    <dbReference type="NCBI Taxonomy" id="129364"/>
    <lineage>
        <taxon>Eukaryota</taxon>
        <taxon>Sar</taxon>
        <taxon>Stramenopiles</taxon>
        <taxon>Oomycota</taxon>
        <taxon>Peronosporomycetes</taxon>
        <taxon>Peronosporales</taxon>
        <taxon>Peronosporaceae</taxon>
        <taxon>Phytophthora</taxon>
    </lineage>
</organism>
<name>A0A6A4CWS2_9STRA</name>
<dbReference type="Proteomes" id="UP000434957">
    <property type="component" value="Unassembled WGS sequence"/>
</dbReference>